<accession>A0A8T0TT40</accession>
<dbReference type="Proteomes" id="UP000823388">
    <property type="component" value="Chromosome 3N"/>
</dbReference>
<gene>
    <name evidence="1" type="ORF">PVAP13_3NG033240</name>
</gene>
<comment type="caution">
    <text evidence="1">The sequence shown here is derived from an EMBL/GenBank/DDBJ whole genome shotgun (WGS) entry which is preliminary data.</text>
</comment>
<evidence type="ECO:0000313" key="1">
    <source>
        <dbReference type="EMBL" id="KAG2615151.1"/>
    </source>
</evidence>
<dbReference type="AlphaFoldDB" id="A0A8T0TT40"/>
<name>A0A8T0TT40_PANVG</name>
<proteinExistence type="predicted"/>
<keyword evidence="2" id="KW-1185">Reference proteome</keyword>
<protein>
    <submittedName>
        <fullName evidence="1">Uncharacterized protein</fullName>
    </submittedName>
</protein>
<organism evidence="1 2">
    <name type="scientific">Panicum virgatum</name>
    <name type="common">Blackwell switchgrass</name>
    <dbReference type="NCBI Taxonomy" id="38727"/>
    <lineage>
        <taxon>Eukaryota</taxon>
        <taxon>Viridiplantae</taxon>
        <taxon>Streptophyta</taxon>
        <taxon>Embryophyta</taxon>
        <taxon>Tracheophyta</taxon>
        <taxon>Spermatophyta</taxon>
        <taxon>Magnoliopsida</taxon>
        <taxon>Liliopsida</taxon>
        <taxon>Poales</taxon>
        <taxon>Poaceae</taxon>
        <taxon>PACMAD clade</taxon>
        <taxon>Panicoideae</taxon>
        <taxon>Panicodae</taxon>
        <taxon>Paniceae</taxon>
        <taxon>Panicinae</taxon>
        <taxon>Panicum</taxon>
        <taxon>Panicum sect. Hiantes</taxon>
    </lineage>
</organism>
<sequence length="234" mass="27126">MANVRVVASLEEVNTALQDLNINDVGQVNEVQFQLHEQASLQDAAMMKMKTRPRRQGFRLLNPELLECKYEAKMMLETSRNRVLDASIHRIDEDLERIVNSIAALRVLVNTPDHQIPHHGPALNERKRGVQHMIYPCPPFNTNPSFEYDCHHHRVPYQDAYATPTELNEAGARDRRAQRALLRANLRILEARKTILEKMKYEMISTMRREIMRVLEERSDLGVGYADYVFPPLV</sequence>
<dbReference type="EMBL" id="CM029042">
    <property type="protein sequence ID" value="KAG2615151.1"/>
    <property type="molecule type" value="Genomic_DNA"/>
</dbReference>
<reference evidence="1" key="1">
    <citation type="submission" date="2020-05" db="EMBL/GenBank/DDBJ databases">
        <title>WGS assembly of Panicum virgatum.</title>
        <authorList>
            <person name="Lovell J.T."/>
            <person name="Jenkins J."/>
            <person name="Shu S."/>
            <person name="Juenger T.E."/>
            <person name="Schmutz J."/>
        </authorList>
    </citation>
    <scope>NUCLEOTIDE SEQUENCE</scope>
    <source>
        <strain evidence="1">AP13</strain>
    </source>
</reference>
<evidence type="ECO:0000313" key="2">
    <source>
        <dbReference type="Proteomes" id="UP000823388"/>
    </source>
</evidence>